<evidence type="ECO:0000313" key="18">
    <source>
        <dbReference type="RefSeq" id="XP_022335509.1"/>
    </source>
</evidence>
<evidence type="ECO:0000256" key="14">
    <source>
        <dbReference type="SAM" id="Phobius"/>
    </source>
</evidence>
<dbReference type="SUPFAM" id="SSF90123">
    <property type="entry name" value="ABC transporter transmembrane region"/>
    <property type="match status" value="2"/>
</dbReference>
<keyword evidence="6" id="KW-0677">Repeat</keyword>
<evidence type="ECO:0000256" key="11">
    <source>
        <dbReference type="ARBA" id="ARBA00024220"/>
    </source>
</evidence>
<keyword evidence="7" id="KW-0547">Nucleotide-binding</keyword>
<dbReference type="SUPFAM" id="SSF52540">
    <property type="entry name" value="P-loop containing nucleoside triphosphate hydrolases"/>
    <property type="match status" value="2"/>
</dbReference>
<dbReference type="PANTHER" id="PTHR24223">
    <property type="entry name" value="ATP-BINDING CASSETTE SUB-FAMILY C"/>
    <property type="match status" value="1"/>
</dbReference>
<organism evidence="17 18">
    <name type="scientific">Crassostrea virginica</name>
    <name type="common">Eastern oyster</name>
    <dbReference type="NCBI Taxonomy" id="6565"/>
    <lineage>
        <taxon>Eukaryota</taxon>
        <taxon>Metazoa</taxon>
        <taxon>Spiralia</taxon>
        <taxon>Lophotrochozoa</taxon>
        <taxon>Mollusca</taxon>
        <taxon>Bivalvia</taxon>
        <taxon>Autobranchia</taxon>
        <taxon>Pteriomorphia</taxon>
        <taxon>Ostreida</taxon>
        <taxon>Ostreoidea</taxon>
        <taxon>Ostreidae</taxon>
        <taxon>Crassostrea</taxon>
    </lineage>
</organism>
<dbReference type="FunFam" id="1.20.1560.10:FF:000013">
    <property type="entry name" value="ABC transporter C family member 2"/>
    <property type="match status" value="1"/>
</dbReference>
<feature type="transmembrane region" description="Helical" evidence="14">
    <location>
        <begin position="1149"/>
        <end position="1170"/>
    </location>
</feature>
<dbReference type="Proteomes" id="UP000694844">
    <property type="component" value="Chromosome 5"/>
</dbReference>
<dbReference type="InterPro" id="IPR027417">
    <property type="entry name" value="P-loop_NTPase"/>
</dbReference>
<dbReference type="FunFam" id="3.40.50.300:FF:000293">
    <property type="entry name" value="ATP binding cassette subfamily C member 1"/>
    <property type="match status" value="1"/>
</dbReference>
<evidence type="ECO:0000256" key="3">
    <source>
        <dbReference type="ARBA" id="ARBA00022448"/>
    </source>
</evidence>
<proteinExistence type="inferred from homology"/>
<dbReference type="OrthoDB" id="6126778at2759"/>
<dbReference type="InterPro" id="IPR003593">
    <property type="entry name" value="AAA+_ATPase"/>
</dbReference>
<evidence type="ECO:0000256" key="1">
    <source>
        <dbReference type="ARBA" id="ARBA00004128"/>
    </source>
</evidence>
<dbReference type="PANTHER" id="PTHR24223:SF443">
    <property type="entry name" value="MULTIDRUG-RESISTANCE LIKE PROTEIN 1, ISOFORM I"/>
    <property type="match status" value="1"/>
</dbReference>
<evidence type="ECO:0000256" key="4">
    <source>
        <dbReference type="ARBA" id="ARBA00022554"/>
    </source>
</evidence>
<dbReference type="CDD" id="cd03244">
    <property type="entry name" value="ABCC_MRP_domain2"/>
    <property type="match status" value="1"/>
</dbReference>
<comment type="similarity">
    <text evidence="2">Belongs to the ABC transporter superfamily. ABCC family. Conjugate transporter (TC 3.A.1.208) subfamily.</text>
</comment>
<feature type="domain" description="ABC transmembrane type-1" evidence="16">
    <location>
        <begin position="317"/>
        <end position="586"/>
    </location>
</feature>
<evidence type="ECO:0000256" key="9">
    <source>
        <dbReference type="ARBA" id="ARBA00022989"/>
    </source>
</evidence>
<keyword evidence="10 14" id="KW-0472">Membrane</keyword>
<dbReference type="CDD" id="cd18595">
    <property type="entry name" value="ABC_6TM_MRP1_2_3_6_D1_like"/>
    <property type="match status" value="1"/>
</dbReference>
<dbReference type="PROSITE" id="PS00211">
    <property type="entry name" value="ABC_TRANSPORTER_1"/>
    <property type="match status" value="2"/>
</dbReference>
<dbReference type="InterPro" id="IPR050173">
    <property type="entry name" value="ABC_transporter_C-like"/>
</dbReference>
<feature type="domain" description="ABC transporter" evidence="15">
    <location>
        <begin position="1243"/>
        <end position="1477"/>
    </location>
</feature>
<evidence type="ECO:0000256" key="12">
    <source>
        <dbReference type="ARBA" id="ARBA00047523"/>
    </source>
</evidence>
<dbReference type="GO" id="GO:0005524">
    <property type="term" value="F:ATP binding"/>
    <property type="evidence" value="ECO:0007669"/>
    <property type="project" value="UniProtKB-KW"/>
</dbReference>
<dbReference type="InterPro" id="IPR017871">
    <property type="entry name" value="ABC_transporter-like_CS"/>
</dbReference>
<feature type="transmembrane region" description="Helical" evidence="14">
    <location>
        <begin position="79"/>
        <end position="102"/>
    </location>
</feature>
<feature type="domain" description="ABC transmembrane type-1" evidence="16">
    <location>
        <begin position="968"/>
        <end position="1206"/>
    </location>
</feature>
<dbReference type="GeneID" id="111132110"/>
<dbReference type="Pfam" id="PF00005">
    <property type="entry name" value="ABC_tran"/>
    <property type="match status" value="2"/>
</dbReference>
<feature type="transmembrane region" description="Helical" evidence="14">
    <location>
        <begin position="336"/>
        <end position="357"/>
    </location>
</feature>
<dbReference type="PROSITE" id="PS50893">
    <property type="entry name" value="ABC_TRANSPORTER_2"/>
    <property type="match status" value="2"/>
</dbReference>
<feature type="transmembrane region" description="Helical" evidence="14">
    <location>
        <begin position="139"/>
        <end position="158"/>
    </location>
</feature>
<evidence type="ECO:0000256" key="13">
    <source>
        <dbReference type="SAM" id="MobiDB-lite"/>
    </source>
</evidence>
<dbReference type="CDD" id="cd03250">
    <property type="entry name" value="ABCC_MRP_domain1"/>
    <property type="match status" value="1"/>
</dbReference>
<dbReference type="InterPro" id="IPR036640">
    <property type="entry name" value="ABC1_TM_sf"/>
</dbReference>
<dbReference type="InterPro" id="IPR003439">
    <property type="entry name" value="ABC_transporter-like_ATP-bd"/>
</dbReference>
<dbReference type="CDD" id="cd18603">
    <property type="entry name" value="ABC_6TM_MRP1_2_3_6_D2_like"/>
    <property type="match status" value="1"/>
</dbReference>
<dbReference type="FunFam" id="3.40.50.300:FF:000074">
    <property type="entry name" value="Multidrug resistance-associated protein 5 isoform 1"/>
    <property type="match status" value="1"/>
</dbReference>
<dbReference type="GO" id="GO:0015431">
    <property type="term" value="F:ABC-type glutathione S-conjugate transporter activity"/>
    <property type="evidence" value="ECO:0007669"/>
    <property type="project" value="UniProtKB-EC"/>
</dbReference>
<feature type="transmembrane region" description="Helical" evidence="14">
    <location>
        <begin position="40"/>
        <end position="58"/>
    </location>
</feature>
<keyword evidence="4" id="KW-0926">Vacuole</keyword>
<evidence type="ECO:0000256" key="6">
    <source>
        <dbReference type="ARBA" id="ARBA00022737"/>
    </source>
</evidence>
<feature type="domain" description="ABC transporter" evidence="15">
    <location>
        <begin position="618"/>
        <end position="842"/>
    </location>
</feature>
<evidence type="ECO:0000256" key="5">
    <source>
        <dbReference type="ARBA" id="ARBA00022692"/>
    </source>
</evidence>
<feature type="region of interest" description="Disordered" evidence="13">
    <location>
        <begin position="842"/>
        <end position="882"/>
    </location>
</feature>
<keyword evidence="3" id="KW-0813">Transport</keyword>
<dbReference type="GO" id="GO:0000323">
    <property type="term" value="C:lytic vacuole"/>
    <property type="evidence" value="ECO:0007669"/>
    <property type="project" value="UniProtKB-ARBA"/>
</dbReference>
<dbReference type="RefSeq" id="XP_022335509.1">
    <property type="nucleotide sequence ID" value="XM_022479801.1"/>
</dbReference>
<dbReference type="Gene3D" id="1.20.1560.10">
    <property type="entry name" value="ABC transporter type 1, transmembrane domain"/>
    <property type="match status" value="2"/>
</dbReference>
<dbReference type="EC" id="7.6.2.3" evidence="11"/>
<name>A0A8B8E748_CRAVI</name>
<evidence type="ECO:0000259" key="16">
    <source>
        <dbReference type="PROSITE" id="PS50929"/>
    </source>
</evidence>
<dbReference type="PROSITE" id="PS50929">
    <property type="entry name" value="ABC_TM1F"/>
    <property type="match status" value="2"/>
</dbReference>
<feature type="transmembrane region" description="Helical" evidence="14">
    <location>
        <begin position="908"/>
        <end position="928"/>
    </location>
</feature>
<comment type="catalytic activity">
    <reaction evidence="12">
        <text>leukotriene C4(in) + ATP + H2O = leukotriene C4(out) + ADP + phosphate + H(+)</text>
        <dbReference type="Rhea" id="RHEA:38963"/>
        <dbReference type="ChEBI" id="CHEBI:15377"/>
        <dbReference type="ChEBI" id="CHEBI:15378"/>
        <dbReference type="ChEBI" id="CHEBI:30616"/>
        <dbReference type="ChEBI" id="CHEBI:43474"/>
        <dbReference type="ChEBI" id="CHEBI:57973"/>
        <dbReference type="ChEBI" id="CHEBI:456216"/>
    </reaction>
    <physiologicalReaction direction="left-to-right" evidence="12">
        <dbReference type="Rhea" id="RHEA:38964"/>
    </physiologicalReaction>
</comment>
<evidence type="ECO:0000256" key="7">
    <source>
        <dbReference type="ARBA" id="ARBA00022741"/>
    </source>
</evidence>
<keyword evidence="8" id="KW-0067">ATP-binding</keyword>
<comment type="subcellular location">
    <subcellularLocation>
        <location evidence="1">Vacuole membrane</location>
        <topology evidence="1">Multi-pass membrane protein</topology>
    </subcellularLocation>
</comment>
<sequence length="1482" mass="168111">MTEVFFDKIEWMCSGEPLWDSNVTWNTPTPDLTPCFQRTVLPWIPCVLLLVLSPLRLYGLSSQKSSKNPPDSNHSWLSLTKYVLCCGLALFSFLECIQTVFVNSLLYSIGKPEFISPALTGLTLILANHVMLSERQHRVRTSGFLLAFWLLMTSSLFLNFQSHVRALITEDGTDVHKTYLLCMQLLLSVAEFLLTLCYADTFPGDDENEKPSMENSSFLSSVSFSWFTRLVTNANNRSLNAKDLLDLGSDLKSESAVPIFEKAWQNETKQHKRKPDKNPNDVDTERKASLTRVLFNIHFFEMFKHFVLHLQRHIMHFIGPVLFRFLIEFAEDESDYLWHGILFSSAYFLFGVVETVLANYDDHVCQTIGIKTRTSICGAIYRKMTKLSNKSKQECTVGEMVNLISDDATKINSRAIFEFHILWIGPVQACLALYFLYQELGSAAFVGVLLFGIFIPLNAIIAKIKHKYNKEEKDITDQRMKVLNEVFNGMKVLKLYGWEPSFEEKIGSIRSQEVHGKAKNRYLDIFSMFSWQMADFMFTFLIFAVYVWLDEGNVLTTKKIYFVVSMIGVFRGPILYMPIAITSMVELSVSLKRIEKFLNREEIDEQAIQHDPNAKKAISIKDATFTWNRSKSPTLKSLDIDVDDGELVAVIGSVGAGKSSLLSAAVGEMEKLSGSVCVKGSVAYVTQEAWIQNNSLKENILFGRKMNEKNYKKVIENCALKADLDILPKGDETEIGEKGINLSGGQKQRVSLARAVYQDADIYLLDDPLSAVDARVGRHLFENVIGKGSLLRNKTRVLVTHAISFLPYVDRVISLVNGEVSEVGTYTQLMERNGPFAEFVRTHHQEESSSDEEASEGSPAVFARQPSMIDHTNSEGHTDVEEKCKDSKFIEEEVTNQDQAKWSSYGSYLKVVGPVLLLMFCLCLAQNASEFYYNYWLSEWDSINADSATDLNQSSTPLHLLQMQKIKGFGIIGLFNTLLNVLAELTVIFIAMTSAKKFHRKALSGVMRSPHSFFEHTPIGRIVNRFSKDMDHLEHSLPWVTKSFMHTAPKIVVTVVVVMMGTPKIMFFLVPLFMVYFVIQRLFSNAAVQCRKMNKALRSPQYSHFSESIQGSMTIRAFNKTSLFAKECDRRRDTYNKADLTVMSCYRWLGIRLSFFGNFLVFVACILACYRRDNLTGGMIALIMTYAGRVTDTLRWIVFSFTEMDTNIVTVERIQEFINLKPEADWRIEETKPAADWPQRGHVKISNFSLRYREGLDLVLKEIDCDIKPGEKIGIVGRTGAGKSSLTLALFRILERAGGSIIIDDVDISTIGLHDLRSKLTIIPQDPVLFSGTLRMNLDPFNSFSDEELWEALEHAHLKKYVESLENGLQYECSERGENLSVGQRQLICLARALLRKSKVLVLDEATAAVDLKTDNLIQKTIRQEFSDCTILTIAHRLNTVLDYSRILVLDKGQIKEFASPDELLKDEKSLFREMAIAANLV</sequence>
<feature type="transmembrane region" description="Helical" evidence="14">
    <location>
        <begin position="419"/>
        <end position="437"/>
    </location>
</feature>
<protein>
    <recommendedName>
        <fullName evidence="11">ABC-type glutathione-S-conjugate transporter</fullName>
        <ecNumber evidence="11">7.6.2.3</ecNumber>
    </recommendedName>
</protein>
<evidence type="ECO:0000313" key="17">
    <source>
        <dbReference type="Proteomes" id="UP000694844"/>
    </source>
</evidence>
<feature type="compositionally biased region" description="Basic and acidic residues" evidence="13">
    <location>
        <begin position="872"/>
        <end position="882"/>
    </location>
</feature>
<evidence type="ECO:0000256" key="10">
    <source>
        <dbReference type="ARBA" id="ARBA00023136"/>
    </source>
</evidence>
<keyword evidence="9 14" id="KW-1133">Transmembrane helix</keyword>
<dbReference type="FunFam" id="1.20.1560.10:FF:000020">
    <property type="entry name" value="ABC metal ion transporter"/>
    <property type="match status" value="1"/>
</dbReference>
<dbReference type="GO" id="GO:0016887">
    <property type="term" value="F:ATP hydrolysis activity"/>
    <property type="evidence" value="ECO:0007669"/>
    <property type="project" value="InterPro"/>
</dbReference>
<feature type="transmembrane region" description="Helical" evidence="14">
    <location>
        <begin position="968"/>
        <end position="991"/>
    </location>
</feature>
<dbReference type="Pfam" id="PF24357">
    <property type="entry name" value="TMD0_ABC"/>
    <property type="match status" value="1"/>
</dbReference>
<keyword evidence="17" id="KW-1185">Reference proteome</keyword>
<evidence type="ECO:0000256" key="2">
    <source>
        <dbReference type="ARBA" id="ARBA00009726"/>
    </source>
</evidence>
<dbReference type="GO" id="GO:0005774">
    <property type="term" value="C:vacuolar membrane"/>
    <property type="evidence" value="ECO:0007669"/>
    <property type="project" value="UniProtKB-SubCell"/>
</dbReference>
<feature type="transmembrane region" description="Helical" evidence="14">
    <location>
        <begin position="1051"/>
        <end position="1079"/>
    </location>
</feature>
<dbReference type="SMART" id="SM00382">
    <property type="entry name" value="AAA"/>
    <property type="match status" value="2"/>
</dbReference>
<gene>
    <name evidence="18" type="primary">LOC111132110</name>
</gene>
<feature type="transmembrane region" description="Helical" evidence="14">
    <location>
        <begin position="114"/>
        <end position="132"/>
    </location>
</feature>
<dbReference type="InterPro" id="IPR011527">
    <property type="entry name" value="ABC1_TM_dom"/>
</dbReference>
<evidence type="ECO:0000259" key="15">
    <source>
        <dbReference type="PROSITE" id="PS50893"/>
    </source>
</evidence>
<feature type="transmembrane region" description="Helical" evidence="14">
    <location>
        <begin position="560"/>
        <end position="585"/>
    </location>
</feature>
<dbReference type="InterPro" id="IPR056227">
    <property type="entry name" value="TMD0_ABC"/>
</dbReference>
<keyword evidence="5 14" id="KW-0812">Transmembrane</keyword>
<feature type="transmembrane region" description="Helical" evidence="14">
    <location>
        <begin position="443"/>
        <end position="461"/>
    </location>
</feature>
<feature type="transmembrane region" description="Helical" evidence="14">
    <location>
        <begin position="525"/>
        <end position="548"/>
    </location>
</feature>
<evidence type="ECO:0000256" key="8">
    <source>
        <dbReference type="ARBA" id="ARBA00022840"/>
    </source>
</evidence>
<accession>A0A8B8E748</accession>
<reference evidence="18" key="1">
    <citation type="submission" date="2025-08" db="UniProtKB">
        <authorList>
            <consortium name="RefSeq"/>
        </authorList>
    </citation>
    <scope>IDENTIFICATION</scope>
    <source>
        <tissue evidence="18">Whole sample</tissue>
    </source>
</reference>
<dbReference type="KEGG" id="cvn:111132110"/>
<dbReference type="Gene3D" id="3.40.50.300">
    <property type="entry name" value="P-loop containing nucleotide triphosphate hydrolases"/>
    <property type="match status" value="2"/>
</dbReference>
<dbReference type="Pfam" id="PF00664">
    <property type="entry name" value="ABC_membrane"/>
    <property type="match status" value="2"/>
</dbReference>